<keyword evidence="4 5" id="KW-0448">Lipopolysaccharide biosynthesis</keyword>
<keyword evidence="5" id="KW-0963">Cytoplasm</keyword>
<dbReference type="SUPFAM" id="SSF53448">
    <property type="entry name" value="Nucleotide-diphospho-sugar transferases"/>
    <property type="match status" value="1"/>
</dbReference>
<dbReference type="NCBIfam" id="NF009905">
    <property type="entry name" value="PRK13368.1"/>
    <property type="match status" value="1"/>
</dbReference>
<keyword evidence="7" id="KW-1185">Reference proteome</keyword>
<dbReference type="Gene3D" id="3.90.550.10">
    <property type="entry name" value="Spore Coat Polysaccharide Biosynthesis Protein SpsA, Chain A"/>
    <property type="match status" value="1"/>
</dbReference>
<comment type="pathway">
    <text evidence="5">Nucleotide-sugar biosynthesis; CMP-3-deoxy-D-manno-octulosonate biosynthesis; CMP-3-deoxy-D-manno-octulosonate from 3-deoxy-D-manno-octulosonate and CTP: step 1/1.</text>
</comment>
<gene>
    <name evidence="5" type="primary">kdsB</name>
    <name evidence="6" type="ORF">IMCC3088_1237</name>
</gene>
<dbReference type="InterPro" id="IPR004528">
    <property type="entry name" value="KdsB"/>
</dbReference>
<evidence type="ECO:0000313" key="6">
    <source>
        <dbReference type="EMBL" id="EGG29859.1"/>
    </source>
</evidence>
<keyword evidence="2 5" id="KW-0808">Transferase</keyword>
<dbReference type="OrthoDB" id="9815559at2"/>
<dbReference type="InterPro" id="IPR029044">
    <property type="entry name" value="Nucleotide-diphossugar_trans"/>
</dbReference>
<dbReference type="HAMAP" id="MF_00057">
    <property type="entry name" value="KdsB"/>
    <property type="match status" value="1"/>
</dbReference>
<dbReference type="GO" id="GO:0005829">
    <property type="term" value="C:cytosol"/>
    <property type="evidence" value="ECO:0007669"/>
    <property type="project" value="TreeGrafter"/>
</dbReference>
<dbReference type="FunFam" id="3.90.550.10:FF:000011">
    <property type="entry name" value="3-deoxy-manno-octulosonate cytidylyltransferase"/>
    <property type="match status" value="1"/>
</dbReference>
<dbReference type="PANTHER" id="PTHR42866">
    <property type="entry name" value="3-DEOXY-MANNO-OCTULOSONATE CYTIDYLYLTRANSFERASE"/>
    <property type="match status" value="1"/>
</dbReference>
<protein>
    <recommendedName>
        <fullName evidence="5">3-deoxy-manno-octulosonate cytidylyltransferase</fullName>
        <ecNumber evidence="5">2.7.7.38</ecNumber>
    </recommendedName>
    <alternativeName>
        <fullName evidence="5">CMP-2-keto-3-deoxyoctulosonic acid synthase</fullName>
        <shortName evidence="5">CKS</shortName>
        <shortName evidence="5">CMP-KDO synthase</shortName>
    </alternativeName>
</protein>
<dbReference type="EMBL" id="AEIG01000029">
    <property type="protein sequence ID" value="EGG29859.1"/>
    <property type="molecule type" value="Genomic_DNA"/>
</dbReference>
<dbReference type="UniPathway" id="UPA00358">
    <property type="reaction ID" value="UER00476"/>
</dbReference>
<name>F3L1E1_9GAMM</name>
<evidence type="ECO:0000256" key="3">
    <source>
        <dbReference type="ARBA" id="ARBA00022695"/>
    </source>
</evidence>
<keyword evidence="3 5" id="KW-0548">Nucleotidyltransferase</keyword>
<evidence type="ECO:0000313" key="7">
    <source>
        <dbReference type="Proteomes" id="UP000005615"/>
    </source>
</evidence>
<dbReference type="NCBIfam" id="TIGR00466">
    <property type="entry name" value="kdsB"/>
    <property type="match status" value="1"/>
</dbReference>
<evidence type="ECO:0000256" key="1">
    <source>
        <dbReference type="ARBA" id="ARBA00004370"/>
    </source>
</evidence>
<dbReference type="eggNOG" id="COG1212">
    <property type="taxonomic scope" value="Bacteria"/>
</dbReference>
<dbReference type="GO" id="GO:0016020">
    <property type="term" value="C:membrane"/>
    <property type="evidence" value="ECO:0007669"/>
    <property type="project" value="UniProtKB-SubCell"/>
</dbReference>
<reference evidence="6 7" key="1">
    <citation type="journal article" date="2011" name="J. Bacteriol.">
        <title>Genome sequence of strain IMCC3088, a proteorhodopsin-containing marine bacterium belonging to the OM60/NOR5 clade.</title>
        <authorList>
            <person name="Jang Y."/>
            <person name="Oh H.M."/>
            <person name="Kang I."/>
            <person name="Lee K."/>
            <person name="Yang S.J."/>
            <person name="Cho J.C."/>
        </authorList>
    </citation>
    <scope>NUCLEOTIDE SEQUENCE [LARGE SCALE GENOMIC DNA]</scope>
    <source>
        <strain evidence="6 7">IMCC3088</strain>
    </source>
</reference>
<dbReference type="RefSeq" id="WP_009575543.1">
    <property type="nucleotide sequence ID" value="NZ_AEIG01000029.1"/>
</dbReference>
<dbReference type="NCBIfam" id="NF003952">
    <property type="entry name" value="PRK05450.1-5"/>
    <property type="match status" value="1"/>
</dbReference>
<dbReference type="EC" id="2.7.7.38" evidence="5"/>
<comment type="function">
    <text evidence="5">Activates KDO (a required 8-carbon sugar) for incorporation into bacterial lipopolysaccharide in Gram-negative bacteria.</text>
</comment>
<proteinExistence type="inferred from homology"/>
<evidence type="ECO:0000256" key="5">
    <source>
        <dbReference type="HAMAP-Rule" id="MF_00057"/>
    </source>
</evidence>
<dbReference type="Pfam" id="PF02348">
    <property type="entry name" value="CTP_transf_3"/>
    <property type="match status" value="1"/>
</dbReference>
<dbReference type="PANTHER" id="PTHR42866:SF2">
    <property type="entry name" value="3-DEOXY-MANNO-OCTULOSONATE CYTIDYLYLTRANSFERASE, MITOCHONDRIAL"/>
    <property type="match status" value="1"/>
</dbReference>
<dbReference type="Proteomes" id="UP000005615">
    <property type="component" value="Unassembled WGS sequence"/>
</dbReference>
<evidence type="ECO:0000256" key="2">
    <source>
        <dbReference type="ARBA" id="ARBA00022679"/>
    </source>
</evidence>
<dbReference type="GO" id="GO:0009103">
    <property type="term" value="P:lipopolysaccharide biosynthetic process"/>
    <property type="evidence" value="ECO:0007669"/>
    <property type="project" value="UniProtKB-UniRule"/>
</dbReference>
<organism evidence="6 7">
    <name type="scientific">Aequoribacter fuscus</name>
    <dbReference type="NCBI Taxonomy" id="2518989"/>
    <lineage>
        <taxon>Bacteria</taxon>
        <taxon>Pseudomonadati</taxon>
        <taxon>Pseudomonadota</taxon>
        <taxon>Gammaproteobacteria</taxon>
        <taxon>Cellvibrionales</taxon>
        <taxon>Halieaceae</taxon>
        <taxon>Aequoribacter</taxon>
    </lineage>
</organism>
<comment type="catalytic activity">
    <reaction evidence="5">
        <text>3-deoxy-alpha-D-manno-oct-2-ulosonate + CTP = CMP-3-deoxy-beta-D-manno-octulosonate + diphosphate</text>
        <dbReference type="Rhea" id="RHEA:23448"/>
        <dbReference type="ChEBI" id="CHEBI:33019"/>
        <dbReference type="ChEBI" id="CHEBI:37563"/>
        <dbReference type="ChEBI" id="CHEBI:85986"/>
        <dbReference type="ChEBI" id="CHEBI:85987"/>
        <dbReference type="EC" id="2.7.7.38"/>
    </reaction>
</comment>
<dbReference type="CDD" id="cd02517">
    <property type="entry name" value="CMP-KDO-Synthetase"/>
    <property type="match status" value="1"/>
</dbReference>
<dbReference type="NCBIfam" id="NF003950">
    <property type="entry name" value="PRK05450.1-3"/>
    <property type="match status" value="1"/>
</dbReference>
<evidence type="ECO:0000256" key="4">
    <source>
        <dbReference type="ARBA" id="ARBA00022985"/>
    </source>
</evidence>
<dbReference type="GO" id="GO:0033468">
    <property type="term" value="P:CMP-keto-3-deoxy-D-manno-octulosonic acid biosynthetic process"/>
    <property type="evidence" value="ECO:0007669"/>
    <property type="project" value="UniProtKB-UniRule"/>
</dbReference>
<comment type="caution">
    <text evidence="6">The sequence shown here is derived from an EMBL/GenBank/DDBJ whole genome shotgun (WGS) entry which is preliminary data.</text>
</comment>
<sequence length="250" mass="27272">MSYTIVIPARYASTRLPAKPLADIAGKPMIQHVWERACESSADRVIVATDHLDVFEVCQSFGADVCMTREDHESGTDRLAEVVTQAALADDAIVVNVQGDEPLIPASVIEQVAHNLASNPEAGIATLCERIEDNATLTDSNAVKVVFDSTGYALYFSRSLIPFPRDKDAATIDLESDAWYRHLGIYAYRAGTLKAFTQWPMADLERLEKLEQLRALYQGTRIHVEPACASVPGGVDTPADLQAVNRLLGA</sequence>
<dbReference type="AlphaFoldDB" id="F3L1E1"/>
<accession>F3L1E1</accession>
<comment type="similarity">
    <text evidence="5">Belongs to the KdsB family.</text>
</comment>
<comment type="subcellular location">
    <subcellularLocation>
        <location evidence="5">Cytoplasm</location>
    </subcellularLocation>
    <subcellularLocation>
        <location evidence="1">Membrane</location>
    </subcellularLocation>
</comment>
<dbReference type="GO" id="GO:0008690">
    <property type="term" value="F:3-deoxy-manno-octulosonate cytidylyltransferase activity"/>
    <property type="evidence" value="ECO:0007669"/>
    <property type="project" value="UniProtKB-UniRule"/>
</dbReference>
<dbReference type="InterPro" id="IPR003329">
    <property type="entry name" value="Cytidylyl_trans"/>
</dbReference>
<dbReference type="STRING" id="2518989.IMCC3088_1237"/>